<dbReference type="AlphaFoldDB" id="A0A9N8Z2K7"/>
<feature type="region of interest" description="Disordered" evidence="1">
    <location>
        <begin position="54"/>
        <end position="74"/>
    </location>
</feature>
<accession>A0A9N8Z2K7</accession>
<evidence type="ECO:0000313" key="2">
    <source>
        <dbReference type="EMBL" id="CAG8461623.1"/>
    </source>
</evidence>
<feature type="compositionally biased region" description="Basic and acidic residues" evidence="1">
    <location>
        <begin position="7"/>
        <end position="32"/>
    </location>
</feature>
<organism evidence="2 3">
    <name type="scientific">Ambispora gerdemannii</name>
    <dbReference type="NCBI Taxonomy" id="144530"/>
    <lineage>
        <taxon>Eukaryota</taxon>
        <taxon>Fungi</taxon>
        <taxon>Fungi incertae sedis</taxon>
        <taxon>Mucoromycota</taxon>
        <taxon>Glomeromycotina</taxon>
        <taxon>Glomeromycetes</taxon>
        <taxon>Archaeosporales</taxon>
        <taxon>Ambisporaceae</taxon>
        <taxon>Ambispora</taxon>
    </lineage>
</organism>
<feature type="region of interest" description="Disordered" evidence="1">
    <location>
        <begin position="1"/>
        <end position="40"/>
    </location>
</feature>
<keyword evidence="3" id="KW-1185">Reference proteome</keyword>
<name>A0A9N8Z2K7_9GLOM</name>
<protein>
    <submittedName>
        <fullName evidence="2">9414_t:CDS:1</fullName>
    </submittedName>
</protein>
<evidence type="ECO:0000313" key="3">
    <source>
        <dbReference type="Proteomes" id="UP000789831"/>
    </source>
</evidence>
<dbReference type="EMBL" id="CAJVPL010000185">
    <property type="protein sequence ID" value="CAG8461623.1"/>
    <property type="molecule type" value="Genomic_DNA"/>
</dbReference>
<proteinExistence type="predicted"/>
<dbReference type="OrthoDB" id="10573969at2759"/>
<dbReference type="Proteomes" id="UP000789831">
    <property type="component" value="Unassembled WGS sequence"/>
</dbReference>
<comment type="caution">
    <text evidence="2">The sequence shown here is derived from an EMBL/GenBank/DDBJ whole genome shotgun (WGS) entry which is preliminary data.</text>
</comment>
<sequence>MLALQPGHKDCGCRADKRQETDEERTGTEQHKVAQGPNKEVDRVCQAFHNKDHFAPRRKNLTTHPPLYHEHHKKRHNWPNLEGRINNDSKLMWDQHQQQWTFIWVYESKVTSHESQVEGLHICSLDPGVRTFMTW</sequence>
<gene>
    <name evidence="2" type="ORF">AGERDE_LOCUS2283</name>
</gene>
<evidence type="ECO:0000256" key="1">
    <source>
        <dbReference type="SAM" id="MobiDB-lite"/>
    </source>
</evidence>
<reference evidence="2" key="1">
    <citation type="submission" date="2021-06" db="EMBL/GenBank/DDBJ databases">
        <authorList>
            <person name="Kallberg Y."/>
            <person name="Tangrot J."/>
            <person name="Rosling A."/>
        </authorList>
    </citation>
    <scope>NUCLEOTIDE SEQUENCE</scope>
    <source>
        <strain evidence="2">MT106</strain>
    </source>
</reference>